<feature type="chain" id="PRO_5012386095" evidence="2">
    <location>
        <begin position="18"/>
        <end position="156"/>
    </location>
</feature>
<sequence length="156" mass="16798">MRFLYVIITAFIGIALATPSPEAAADELMGRGLTSQSCAIRGQPCANQSACCVSLWCVKGKCVNQGSGGKRDVEEESTEATEASEASENSASWKTCSNTNPCERGWICIDGICNPPTTSRRDIFEKKACRGEITSCGGKNGECCPWFRCENGYCTR</sequence>
<evidence type="ECO:0000313" key="4">
    <source>
        <dbReference type="Proteomes" id="UP000184383"/>
    </source>
</evidence>
<reference evidence="4" key="1">
    <citation type="journal article" date="2017" name="Genome Biol.">
        <title>Comparative genomics reveals high biological diversity and specific adaptations in the industrially and medically important fungal genus Aspergillus.</title>
        <authorList>
            <person name="de Vries R.P."/>
            <person name="Riley R."/>
            <person name="Wiebenga A."/>
            <person name="Aguilar-Osorio G."/>
            <person name="Amillis S."/>
            <person name="Uchima C.A."/>
            <person name="Anderluh G."/>
            <person name="Asadollahi M."/>
            <person name="Askin M."/>
            <person name="Barry K."/>
            <person name="Battaglia E."/>
            <person name="Bayram O."/>
            <person name="Benocci T."/>
            <person name="Braus-Stromeyer S.A."/>
            <person name="Caldana C."/>
            <person name="Canovas D."/>
            <person name="Cerqueira G.C."/>
            <person name="Chen F."/>
            <person name="Chen W."/>
            <person name="Choi C."/>
            <person name="Clum A."/>
            <person name="Dos Santos R.A."/>
            <person name="Damasio A.R."/>
            <person name="Diallinas G."/>
            <person name="Emri T."/>
            <person name="Fekete E."/>
            <person name="Flipphi M."/>
            <person name="Freyberg S."/>
            <person name="Gallo A."/>
            <person name="Gournas C."/>
            <person name="Habgood R."/>
            <person name="Hainaut M."/>
            <person name="Harispe M.L."/>
            <person name="Henrissat B."/>
            <person name="Hilden K.S."/>
            <person name="Hope R."/>
            <person name="Hossain A."/>
            <person name="Karabika E."/>
            <person name="Karaffa L."/>
            <person name="Karanyi Z."/>
            <person name="Krasevec N."/>
            <person name="Kuo A."/>
            <person name="Kusch H."/>
            <person name="LaButti K."/>
            <person name="Lagendijk E.L."/>
            <person name="Lapidus A."/>
            <person name="Levasseur A."/>
            <person name="Lindquist E."/>
            <person name="Lipzen A."/>
            <person name="Logrieco A.F."/>
            <person name="MacCabe A."/>
            <person name="Maekelae M.R."/>
            <person name="Malavazi I."/>
            <person name="Melin P."/>
            <person name="Meyer V."/>
            <person name="Mielnichuk N."/>
            <person name="Miskei M."/>
            <person name="Molnar A.P."/>
            <person name="Mule G."/>
            <person name="Ngan C.Y."/>
            <person name="Orejas M."/>
            <person name="Orosz E."/>
            <person name="Ouedraogo J.P."/>
            <person name="Overkamp K.M."/>
            <person name="Park H.-S."/>
            <person name="Perrone G."/>
            <person name="Piumi F."/>
            <person name="Punt P.J."/>
            <person name="Ram A.F."/>
            <person name="Ramon A."/>
            <person name="Rauscher S."/>
            <person name="Record E."/>
            <person name="Riano-Pachon D.M."/>
            <person name="Robert V."/>
            <person name="Roehrig J."/>
            <person name="Ruller R."/>
            <person name="Salamov A."/>
            <person name="Salih N.S."/>
            <person name="Samson R.A."/>
            <person name="Sandor E."/>
            <person name="Sanguinetti M."/>
            <person name="Schuetze T."/>
            <person name="Sepcic K."/>
            <person name="Shelest E."/>
            <person name="Sherlock G."/>
            <person name="Sophianopoulou V."/>
            <person name="Squina F.M."/>
            <person name="Sun H."/>
            <person name="Susca A."/>
            <person name="Todd R.B."/>
            <person name="Tsang A."/>
            <person name="Unkles S.E."/>
            <person name="van de Wiele N."/>
            <person name="van Rossen-Uffink D."/>
            <person name="Oliveira J.V."/>
            <person name="Vesth T.C."/>
            <person name="Visser J."/>
            <person name="Yu J.-H."/>
            <person name="Zhou M."/>
            <person name="Andersen M.R."/>
            <person name="Archer D.B."/>
            <person name="Baker S.E."/>
            <person name="Benoit I."/>
            <person name="Brakhage A.A."/>
            <person name="Braus G.H."/>
            <person name="Fischer R."/>
            <person name="Frisvad J.C."/>
            <person name="Goldman G.H."/>
            <person name="Houbraken J."/>
            <person name="Oakley B."/>
            <person name="Pocsi I."/>
            <person name="Scazzocchio C."/>
            <person name="Seiboth B."/>
            <person name="vanKuyk P.A."/>
            <person name="Wortman J."/>
            <person name="Dyer P.S."/>
            <person name="Grigoriev I.V."/>
        </authorList>
    </citation>
    <scope>NUCLEOTIDE SEQUENCE [LARGE SCALE GENOMIC DNA]</scope>
    <source>
        <strain evidence="4">DTO 134E9</strain>
    </source>
</reference>
<dbReference type="RefSeq" id="XP_040691489.1">
    <property type="nucleotide sequence ID" value="XM_040832962.1"/>
</dbReference>
<proteinExistence type="predicted"/>
<keyword evidence="4" id="KW-1185">Reference proteome</keyword>
<organism evidence="3 4">
    <name type="scientific">Aspergillus wentii DTO 134E9</name>
    <dbReference type="NCBI Taxonomy" id="1073089"/>
    <lineage>
        <taxon>Eukaryota</taxon>
        <taxon>Fungi</taxon>
        <taxon>Dikarya</taxon>
        <taxon>Ascomycota</taxon>
        <taxon>Pezizomycotina</taxon>
        <taxon>Eurotiomycetes</taxon>
        <taxon>Eurotiomycetidae</taxon>
        <taxon>Eurotiales</taxon>
        <taxon>Aspergillaceae</taxon>
        <taxon>Aspergillus</taxon>
        <taxon>Aspergillus subgen. Cremei</taxon>
    </lineage>
</organism>
<feature type="region of interest" description="Disordered" evidence="1">
    <location>
        <begin position="65"/>
        <end position="86"/>
    </location>
</feature>
<dbReference type="GeneID" id="63748810"/>
<keyword evidence="2" id="KW-0732">Signal</keyword>
<accession>A0A1L9RSF8</accession>
<gene>
    <name evidence="3" type="ORF">ASPWEDRAFT_27161</name>
</gene>
<dbReference type="VEuPathDB" id="FungiDB:ASPWEDRAFT_27161"/>
<evidence type="ECO:0000256" key="1">
    <source>
        <dbReference type="SAM" id="MobiDB-lite"/>
    </source>
</evidence>
<evidence type="ECO:0000256" key="2">
    <source>
        <dbReference type="SAM" id="SignalP"/>
    </source>
</evidence>
<name>A0A1L9RSF8_ASPWE</name>
<dbReference type="AlphaFoldDB" id="A0A1L9RSF8"/>
<protein>
    <submittedName>
        <fullName evidence="3">Uncharacterized protein</fullName>
    </submittedName>
</protein>
<evidence type="ECO:0000313" key="3">
    <source>
        <dbReference type="EMBL" id="OJJ37813.1"/>
    </source>
</evidence>
<dbReference type="Proteomes" id="UP000184383">
    <property type="component" value="Unassembled WGS sequence"/>
</dbReference>
<feature type="signal peptide" evidence="2">
    <location>
        <begin position="1"/>
        <end position="17"/>
    </location>
</feature>
<dbReference type="EMBL" id="KV878211">
    <property type="protein sequence ID" value="OJJ37813.1"/>
    <property type="molecule type" value="Genomic_DNA"/>
</dbReference>